<dbReference type="InterPro" id="IPR007197">
    <property type="entry name" value="rSAM"/>
</dbReference>
<reference evidence="6 7" key="1">
    <citation type="journal article" date="2021" name="Int. J. Syst. Evol. Microbiol.">
        <title>Reticulibacter mediterranei gen. nov., sp. nov., within the new family Reticulibacteraceae fam. nov., and Ktedonospora formicarum gen. nov., sp. nov., Ktedonobacter robiniae sp. nov., Dictyobacter formicarum sp. nov. and Dictyobacter arantiisoli sp. nov., belonging to the class Ktedonobacteria.</title>
        <authorList>
            <person name="Yabe S."/>
            <person name="Zheng Y."/>
            <person name="Wang C.M."/>
            <person name="Sakai Y."/>
            <person name="Abe K."/>
            <person name="Yokota A."/>
            <person name="Donadio S."/>
            <person name="Cavaletti L."/>
            <person name="Monciardini P."/>
        </authorList>
    </citation>
    <scope>NUCLEOTIDE SEQUENCE [LARGE SCALE GENOMIC DNA]</scope>
    <source>
        <strain evidence="6 7">SOSP1-30</strain>
    </source>
</reference>
<dbReference type="InterPro" id="IPR050377">
    <property type="entry name" value="Radical_SAM_PqqE_MftC-like"/>
</dbReference>
<dbReference type="RefSeq" id="WP_201371618.1">
    <property type="nucleotide sequence ID" value="NZ_BNJG01000001.1"/>
</dbReference>
<dbReference type="InterPro" id="IPR058240">
    <property type="entry name" value="rSAM_sf"/>
</dbReference>
<evidence type="ECO:0000256" key="3">
    <source>
        <dbReference type="ARBA" id="ARBA00023004"/>
    </source>
</evidence>
<dbReference type="PROSITE" id="PS51918">
    <property type="entry name" value="RADICAL_SAM"/>
    <property type="match status" value="1"/>
</dbReference>
<organism evidence="6 7">
    <name type="scientific">Ktedonobacter robiniae</name>
    <dbReference type="NCBI Taxonomy" id="2778365"/>
    <lineage>
        <taxon>Bacteria</taxon>
        <taxon>Bacillati</taxon>
        <taxon>Chloroflexota</taxon>
        <taxon>Ktedonobacteria</taxon>
        <taxon>Ktedonobacterales</taxon>
        <taxon>Ktedonobacteraceae</taxon>
        <taxon>Ktedonobacter</taxon>
    </lineage>
</organism>
<evidence type="ECO:0000259" key="5">
    <source>
        <dbReference type="PROSITE" id="PS51918"/>
    </source>
</evidence>
<dbReference type="SFLD" id="SFLDG01067">
    <property type="entry name" value="SPASM/twitch_domain_containing"/>
    <property type="match status" value="1"/>
</dbReference>
<gene>
    <name evidence="6" type="ORF">KSB_34420</name>
</gene>
<feature type="domain" description="Radical SAM core" evidence="5">
    <location>
        <begin position="21"/>
        <end position="240"/>
    </location>
</feature>
<dbReference type="EMBL" id="BNJG01000001">
    <property type="protein sequence ID" value="GHO54967.1"/>
    <property type="molecule type" value="Genomic_DNA"/>
</dbReference>
<evidence type="ECO:0000313" key="7">
    <source>
        <dbReference type="Proteomes" id="UP000654345"/>
    </source>
</evidence>
<proteinExistence type="predicted"/>
<dbReference type="InterPro" id="IPR013785">
    <property type="entry name" value="Aldolase_TIM"/>
</dbReference>
<dbReference type="PANTHER" id="PTHR11228">
    <property type="entry name" value="RADICAL SAM DOMAIN PROTEIN"/>
    <property type="match status" value="1"/>
</dbReference>
<dbReference type="PANTHER" id="PTHR11228:SF7">
    <property type="entry name" value="PQQA PEPTIDE CYCLASE"/>
    <property type="match status" value="1"/>
</dbReference>
<dbReference type="Pfam" id="PF04055">
    <property type="entry name" value="Radical_SAM"/>
    <property type="match status" value="1"/>
</dbReference>
<evidence type="ECO:0000313" key="6">
    <source>
        <dbReference type="EMBL" id="GHO54967.1"/>
    </source>
</evidence>
<comment type="caution">
    <text evidence="6">The sequence shown here is derived from an EMBL/GenBank/DDBJ whole genome shotgun (WGS) entry which is preliminary data.</text>
</comment>
<dbReference type="Gene3D" id="3.20.20.70">
    <property type="entry name" value="Aldolase class I"/>
    <property type="match status" value="1"/>
</dbReference>
<evidence type="ECO:0000256" key="4">
    <source>
        <dbReference type="ARBA" id="ARBA00023014"/>
    </source>
</evidence>
<dbReference type="SFLD" id="SFLDS00029">
    <property type="entry name" value="Radical_SAM"/>
    <property type="match status" value="1"/>
</dbReference>
<sequence>MLEVLPKIAKMQASYALGKPLALPMNYTISVSYRCNSRCKTCNVWQRPNDDFTLEEYEKTFASIGRDAYWFTFSGGEPTLRKDLPDMVASAYRHCRPGIINIPTNGIQDSIIPGRIEQVLLAAPTSEVIINLSLDGVGEKHDIIRGVKGNFERAMRTYAGLKNLKGRYKNFTLGVHTVISNFNVHEFENIYSFVRDELKPDSFISEIAEERVELDTVGMGITPPIEKYQPVIERLQQGIRNAEFSGVSKITQAFRDRYYDMVKRTLVEQRQIIPCMAGVASAQIAPNGDVWTCCIRAESVGNLREHNYDFRSAWMTSKANELRQSIKAGECHCPLANAAYTNMVCHTPTLAGVATQVGKEIVAERLPGRSSSKRRSLPVLSATDTAVAVSSNGNGHRAPRSLPMLNATDVQDGCAND</sequence>
<keyword evidence="4" id="KW-0411">Iron-sulfur</keyword>
<dbReference type="SUPFAM" id="SSF102114">
    <property type="entry name" value="Radical SAM enzymes"/>
    <property type="match status" value="1"/>
</dbReference>
<dbReference type="Proteomes" id="UP000654345">
    <property type="component" value="Unassembled WGS sequence"/>
</dbReference>
<evidence type="ECO:0000256" key="2">
    <source>
        <dbReference type="ARBA" id="ARBA00022723"/>
    </source>
</evidence>
<dbReference type="CDD" id="cd01335">
    <property type="entry name" value="Radical_SAM"/>
    <property type="match status" value="1"/>
</dbReference>
<keyword evidence="7" id="KW-1185">Reference proteome</keyword>
<keyword evidence="3" id="KW-0408">Iron</keyword>
<protein>
    <recommendedName>
        <fullName evidence="5">Radical SAM core domain-containing protein</fullName>
    </recommendedName>
</protein>
<accession>A0ABQ3UQK5</accession>
<dbReference type="CDD" id="cd21109">
    <property type="entry name" value="SPASM"/>
    <property type="match status" value="1"/>
</dbReference>
<dbReference type="Pfam" id="PF13186">
    <property type="entry name" value="SPASM"/>
    <property type="match status" value="1"/>
</dbReference>
<name>A0ABQ3UQK5_9CHLR</name>
<keyword evidence="1" id="KW-0949">S-adenosyl-L-methionine</keyword>
<evidence type="ECO:0000256" key="1">
    <source>
        <dbReference type="ARBA" id="ARBA00022691"/>
    </source>
</evidence>
<keyword evidence="2" id="KW-0479">Metal-binding</keyword>
<dbReference type="InterPro" id="IPR023885">
    <property type="entry name" value="4Fe4S-binding_SPASM_dom"/>
</dbReference>